<dbReference type="NCBIfam" id="TIGR03904">
    <property type="entry name" value="SAM_YgiQ"/>
    <property type="match status" value="1"/>
</dbReference>
<dbReference type="PROSITE" id="PS51918">
    <property type="entry name" value="RADICAL_SAM"/>
    <property type="match status" value="1"/>
</dbReference>
<feature type="binding site" evidence="6">
    <location>
        <position position="313"/>
    </location>
    <ligand>
        <name>[4Fe-4S] cluster</name>
        <dbReference type="ChEBI" id="CHEBI:49883"/>
        <note>4Fe-4S-S-AdoMet</note>
    </ligand>
</feature>
<accession>A0ABT3NCX7</accession>
<keyword evidence="5 6" id="KW-0411">Iron-sulfur</keyword>
<dbReference type="SFLD" id="SFLDG01082">
    <property type="entry name" value="B12-binding_domain_containing"/>
    <property type="match status" value="1"/>
</dbReference>
<comment type="similarity">
    <text evidence="6">Belongs to the UPF0313 family.</text>
</comment>
<dbReference type="InterPro" id="IPR023404">
    <property type="entry name" value="rSAM_horseshoe"/>
</dbReference>
<feature type="binding site" evidence="6">
    <location>
        <position position="310"/>
    </location>
    <ligand>
        <name>[4Fe-4S] cluster</name>
        <dbReference type="ChEBI" id="CHEBI:49883"/>
        <note>4Fe-4S-S-AdoMet</note>
    </ligand>
</feature>
<keyword evidence="10" id="KW-1185">Reference proteome</keyword>
<evidence type="ECO:0000256" key="3">
    <source>
        <dbReference type="ARBA" id="ARBA00022723"/>
    </source>
</evidence>
<dbReference type="InterPro" id="IPR013704">
    <property type="entry name" value="UPF0313_N"/>
</dbReference>
<feature type="binding site" evidence="6">
    <location>
        <position position="306"/>
    </location>
    <ligand>
        <name>[4Fe-4S] cluster</name>
        <dbReference type="ChEBI" id="CHEBI:49883"/>
        <note>4Fe-4S-S-AdoMet</note>
    </ligand>
</feature>
<keyword evidence="3 6" id="KW-0479">Metal-binding</keyword>
<comment type="caution">
    <text evidence="9">The sequence shown here is derived from an EMBL/GenBank/DDBJ whole genome shotgun (WGS) entry which is preliminary data.</text>
</comment>
<dbReference type="SUPFAM" id="SSF102114">
    <property type="entry name" value="Radical SAM enzymes"/>
    <property type="match status" value="1"/>
</dbReference>
<dbReference type="EMBL" id="JAPFPW010000027">
    <property type="protein sequence ID" value="MCW7755265.1"/>
    <property type="molecule type" value="Genomic_DNA"/>
</dbReference>
<evidence type="ECO:0000313" key="9">
    <source>
        <dbReference type="EMBL" id="MCW7755265.1"/>
    </source>
</evidence>
<evidence type="ECO:0000256" key="6">
    <source>
        <dbReference type="HAMAP-Rule" id="MF_01251"/>
    </source>
</evidence>
<dbReference type="PROSITE" id="PS01278">
    <property type="entry name" value="MTTASE_RADICAL"/>
    <property type="match status" value="1"/>
</dbReference>
<keyword evidence="1 6" id="KW-0004">4Fe-4S</keyword>
<dbReference type="InterPro" id="IPR058240">
    <property type="entry name" value="rSAM_sf"/>
</dbReference>
<dbReference type="PANTHER" id="PTHR32331:SF0">
    <property type="entry name" value="UPF0313 PROTEIN YGIQ"/>
    <property type="match status" value="1"/>
</dbReference>
<dbReference type="Proteomes" id="UP001209681">
    <property type="component" value="Unassembled WGS sequence"/>
</dbReference>
<comment type="cofactor">
    <cofactor evidence="6">
        <name>[4Fe-4S] cluster</name>
        <dbReference type="ChEBI" id="CHEBI:49883"/>
    </cofactor>
    <text evidence="6">Binds 1 [4Fe-4S] cluster. The cluster is coordinated with 3 cysteines and an exchangeable S-adenosyl-L-methionine.</text>
</comment>
<feature type="domain" description="Radical SAM core" evidence="8">
    <location>
        <begin position="292"/>
        <end position="560"/>
    </location>
</feature>
<name>A0ABT3NCX7_9BACT</name>
<protein>
    <submittedName>
        <fullName evidence="9">YgiQ family radical SAM protein</fullName>
    </submittedName>
</protein>
<organism evidence="9 10">
    <name type="scientific">Desulfobotulus pelophilus</name>
    <dbReference type="NCBI Taxonomy" id="2823377"/>
    <lineage>
        <taxon>Bacteria</taxon>
        <taxon>Pseudomonadati</taxon>
        <taxon>Thermodesulfobacteriota</taxon>
        <taxon>Desulfobacteria</taxon>
        <taxon>Desulfobacterales</taxon>
        <taxon>Desulfobacteraceae</taxon>
        <taxon>Desulfobotulus</taxon>
    </lineage>
</organism>
<dbReference type="SFLD" id="SFLDS00029">
    <property type="entry name" value="Radical_SAM"/>
    <property type="match status" value="1"/>
</dbReference>
<keyword evidence="4 6" id="KW-0408">Iron</keyword>
<dbReference type="SMART" id="SM00729">
    <property type="entry name" value="Elp3"/>
    <property type="match status" value="1"/>
</dbReference>
<evidence type="ECO:0000256" key="7">
    <source>
        <dbReference type="SAM" id="MobiDB-lite"/>
    </source>
</evidence>
<dbReference type="InterPro" id="IPR007197">
    <property type="entry name" value="rSAM"/>
</dbReference>
<proteinExistence type="inferred from homology"/>
<dbReference type="HAMAP" id="MF_01251">
    <property type="entry name" value="UPF0313"/>
    <property type="match status" value="1"/>
</dbReference>
<evidence type="ECO:0000256" key="1">
    <source>
        <dbReference type="ARBA" id="ARBA00022485"/>
    </source>
</evidence>
<dbReference type="InterPro" id="IPR020612">
    <property type="entry name" value="Methylthiotransferase_CS"/>
</dbReference>
<evidence type="ECO:0000259" key="8">
    <source>
        <dbReference type="PROSITE" id="PS51918"/>
    </source>
</evidence>
<evidence type="ECO:0000256" key="5">
    <source>
        <dbReference type="ARBA" id="ARBA00023014"/>
    </source>
</evidence>
<sequence>MPTLSDIFPTSPEAIARNGWDAPDIILVTGDAFIDAPSMGVAVIARVLAADGFKVAILAQPDPEKTTDFTKLGEPKLFWGVSGGSVDSMVANYTASKKRRKNDDYTPGGINDRRPDRACIVYTNRIRRYFKNTVPILLGGIEASLRRISHYDFWDNRIRRSLLFDAKADYLLYGMAESSILAFARALKQKQSPDAIPGLCLVAKQIPENYLTLPSFEEVSNDKKSFLSMFHTFYENSDPITARGLAQAHGDRFLIQNPPFPYTEEKELDAMHALPFTRSLHPDDAAKGDVRALETIRHSITTHYGCYGECNFCAIAVHQGRTVRSRSLASIVKEAESLTHRSDFKGIISDAGGPTANMYGFECRKKKEKGSCHDRRCLFPEVCPSLKPDHSLQKKLLKELRSLKGVRKVFVASGVRYDLLLADKKAGPDYLEELVGHHVSGQMKVAPEHICPHVLSRMGKPGTETLERFRELFFTQTHKAGKPQFLTYYFIAAHPGCTEEDMKKLGTYARQTLKLAPEQVQIFTPTPSTWSAAMYWTETDPWTGEKLFVEKDGGRKKRQKDLVVQSVSNGERHLDQAMRSRKKSTKSSPSTPKKSQKGPIIHKRRGTDR</sequence>
<dbReference type="InterPro" id="IPR022946">
    <property type="entry name" value="UPF0313"/>
</dbReference>
<evidence type="ECO:0000256" key="2">
    <source>
        <dbReference type="ARBA" id="ARBA00022691"/>
    </source>
</evidence>
<gene>
    <name evidence="9" type="ORF">OOT00_14860</name>
</gene>
<evidence type="ECO:0000256" key="4">
    <source>
        <dbReference type="ARBA" id="ARBA00023004"/>
    </source>
</evidence>
<dbReference type="RefSeq" id="WP_265426203.1">
    <property type="nucleotide sequence ID" value="NZ_JAPFPW010000027.1"/>
</dbReference>
<dbReference type="Gene3D" id="3.80.30.20">
    <property type="entry name" value="tm_1862 like domain"/>
    <property type="match status" value="1"/>
</dbReference>
<dbReference type="Pfam" id="PF08497">
    <property type="entry name" value="Radical_SAM_N"/>
    <property type="match status" value="1"/>
</dbReference>
<feature type="compositionally biased region" description="Basic residues" evidence="7">
    <location>
        <begin position="594"/>
        <end position="609"/>
    </location>
</feature>
<dbReference type="PANTHER" id="PTHR32331">
    <property type="entry name" value="UPF0313 PROTEIN YGIQ"/>
    <property type="match status" value="1"/>
</dbReference>
<evidence type="ECO:0000313" key="10">
    <source>
        <dbReference type="Proteomes" id="UP001209681"/>
    </source>
</evidence>
<dbReference type="SFLD" id="SFLDG01069">
    <property type="entry name" value="UPF0313"/>
    <property type="match status" value="1"/>
</dbReference>
<feature type="region of interest" description="Disordered" evidence="7">
    <location>
        <begin position="551"/>
        <end position="609"/>
    </location>
</feature>
<dbReference type="InterPro" id="IPR006638">
    <property type="entry name" value="Elp3/MiaA/NifB-like_rSAM"/>
</dbReference>
<keyword evidence="2 6" id="KW-0949">S-adenosyl-L-methionine</keyword>
<reference evidence="9 10" key="1">
    <citation type="submission" date="2022-11" db="EMBL/GenBank/DDBJ databases">
        <title>Desulfobotulus tamanensis H1 sp. nov. - anaerobic, alkaliphilic, sulphate reducing bacterium isolated from terrestrial mud volcano.</title>
        <authorList>
            <person name="Frolova A."/>
            <person name="Merkel A.Y."/>
            <person name="Slobodkin A.I."/>
        </authorList>
    </citation>
    <scope>NUCLEOTIDE SEQUENCE [LARGE SCALE GENOMIC DNA]</scope>
    <source>
        <strain evidence="9 10">H1</strain>
    </source>
</reference>
<dbReference type="Pfam" id="PF04055">
    <property type="entry name" value="Radical_SAM"/>
    <property type="match status" value="1"/>
</dbReference>